<dbReference type="SUPFAM" id="SSF82185">
    <property type="entry name" value="Histone H3 K4-specific methyltransferase SET7/9 N-terminal domain"/>
    <property type="match status" value="1"/>
</dbReference>
<keyword evidence="1" id="KW-0732">Signal</keyword>
<organism evidence="2 3">
    <name type="scientific">Prevotella histicola</name>
    <dbReference type="NCBI Taxonomy" id="470565"/>
    <lineage>
        <taxon>Bacteria</taxon>
        <taxon>Pseudomonadati</taxon>
        <taxon>Bacteroidota</taxon>
        <taxon>Bacteroidia</taxon>
        <taxon>Bacteroidales</taxon>
        <taxon>Prevotellaceae</taxon>
        <taxon>Prevotella</taxon>
    </lineage>
</organism>
<protein>
    <recommendedName>
        <fullName evidence="4">MORN repeat protein</fullName>
    </recommendedName>
</protein>
<reference evidence="2" key="1">
    <citation type="submission" date="2020-04" db="EMBL/GenBank/DDBJ databases">
        <title>Deep metagenomics examines the oral microbiome during advanced dental caries in children, revealing novel taxa and co-occurrences with host molecules.</title>
        <authorList>
            <person name="Baker J.L."/>
            <person name="Morton J.T."/>
            <person name="Dinis M."/>
            <person name="Alvarez R."/>
            <person name="Tran N.C."/>
            <person name="Knight R."/>
            <person name="Edlund A."/>
        </authorList>
    </citation>
    <scope>NUCLEOTIDE SEQUENCE</scope>
    <source>
        <strain evidence="2">JCVI_25_bin.9</strain>
    </source>
</reference>
<accession>A0A930HXY9</accession>
<evidence type="ECO:0000313" key="3">
    <source>
        <dbReference type="Proteomes" id="UP000757461"/>
    </source>
</evidence>
<dbReference type="InterPro" id="IPR011652">
    <property type="entry name" value="MORN_2"/>
</dbReference>
<evidence type="ECO:0008006" key="4">
    <source>
        <dbReference type="Google" id="ProtNLM"/>
    </source>
</evidence>
<gene>
    <name evidence="2" type="ORF">HXN33_02815</name>
</gene>
<sequence>MKRLFLLFLLLKATLFVIAQPVSQGIPRGAILYNEQGLRVNSPQKATYYRVLSVDRKGQRLFHDYYISGELRAEKYYLTLNKANANQTILTGVCRTFYKSGRVESVMLYDRGKANGRAVSFFPNGKVGMKLFYRHGVLDGACYTFNENGQLEYTTIWKNGLKVKELKGGRDYYIDSNTKKDAFCEQFGGEKERIEQISKDTEYTHSSSVNNAHVKSNGELNSPKIHSEHFSLKKESKKLVVEDVASTKLPKGIFSFSYLYDLLSNSDHSTQEMHFFDTLSAHYHLEVFQMINGYGSQKELIYHHSMDYDVHSGLDKVTGSNPRQIGFWGNLDNNRFTVQRINLFTWSENEMLLFAKEAVSNGYKVLGGGDYKEQNGNFILEPSAGLNKNMGRDVVLTFTFDPNLYAGLYHIQMDIR</sequence>
<dbReference type="Pfam" id="PF07661">
    <property type="entry name" value="MORN_2"/>
    <property type="match status" value="1"/>
</dbReference>
<name>A0A930HXY9_9BACT</name>
<evidence type="ECO:0000256" key="1">
    <source>
        <dbReference type="SAM" id="SignalP"/>
    </source>
</evidence>
<dbReference type="AlphaFoldDB" id="A0A930HXY9"/>
<dbReference type="Gene3D" id="3.90.930.1">
    <property type="match status" value="1"/>
</dbReference>
<dbReference type="EMBL" id="JABZSQ010000029">
    <property type="protein sequence ID" value="MBF1414493.1"/>
    <property type="molecule type" value="Genomic_DNA"/>
</dbReference>
<dbReference type="GeneID" id="66731106"/>
<dbReference type="Proteomes" id="UP000757461">
    <property type="component" value="Unassembled WGS sequence"/>
</dbReference>
<feature type="chain" id="PRO_5037807878" description="MORN repeat protein" evidence="1">
    <location>
        <begin position="20"/>
        <end position="416"/>
    </location>
</feature>
<proteinExistence type="predicted"/>
<evidence type="ECO:0000313" key="2">
    <source>
        <dbReference type="EMBL" id="MBF1414493.1"/>
    </source>
</evidence>
<feature type="signal peptide" evidence="1">
    <location>
        <begin position="1"/>
        <end position="19"/>
    </location>
</feature>
<dbReference type="RefSeq" id="WP_008822331.1">
    <property type="nucleotide sequence ID" value="NZ_CP072367.1"/>
</dbReference>
<comment type="caution">
    <text evidence="2">The sequence shown here is derived from an EMBL/GenBank/DDBJ whole genome shotgun (WGS) entry which is preliminary data.</text>
</comment>